<evidence type="ECO:0000313" key="2">
    <source>
        <dbReference type="Proteomes" id="UP000297245"/>
    </source>
</evidence>
<dbReference type="AlphaFoldDB" id="A0A4S8KRN0"/>
<dbReference type="OrthoDB" id="3022400at2759"/>
<organism evidence="1 2">
    <name type="scientific">Dendrothele bispora (strain CBS 962.96)</name>
    <dbReference type="NCBI Taxonomy" id="1314807"/>
    <lineage>
        <taxon>Eukaryota</taxon>
        <taxon>Fungi</taxon>
        <taxon>Dikarya</taxon>
        <taxon>Basidiomycota</taxon>
        <taxon>Agaricomycotina</taxon>
        <taxon>Agaricomycetes</taxon>
        <taxon>Agaricomycetidae</taxon>
        <taxon>Agaricales</taxon>
        <taxon>Agaricales incertae sedis</taxon>
        <taxon>Dendrothele</taxon>
    </lineage>
</organism>
<reference evidence="1 2" key="1">
    <citation type="journal article" date="2019" name="Nat. Ecol. Evol.">
        <title>Megaphylogeny resolves global patterns of mushroom evolution.</title>
        <authorList>
            <person name="Varga T."/>
            <person name="Krizsan K."/>
            <person name="Foldi C."/>
            <person name="Dima B."/>
            <person name="Sanchez-Garcia M."/>
            <person name="Sanchez-Ramirez S."/>
            <person name="Szollosi G.J."/>
            <person name="Szarkandi J.G."/>
            <person name="Papp V."/>
            <person name="Albert L."/>
            <person name="Andreopoulos W."/>
            <person name="Angelini C."/>
            <person name="Antonin V."/>
            <person name="Barry K.W."/>
            <person name="Bougher N.L."/>
            <person name="Buchanan P."/>
            <person name="Buyck B."/>
            <person name="Bense V."/>
            <person name="Catcheside P."/>
            <person name="Chovatia M."/>
            <person name="Cooper J."/>
            <person name="Damon W."/>
            <person name="Desjardin D."/>
            <person name="Finy P."/>
            <person name="Geml J."/>
            <person name="Haridas S."/>
            <person name="Hughes K."/>
            <person name="Justo A."/>
            <person name="Karasinski D."/>
            <person name="Kautmanova I."/>
            <person name="Kiss B."/>
            <person name="Kocsube S."/>
            <person name="Kotiranta H."/>
            <person name="LaButti K.M."/>
            <person name="Lechner B.E."/>
            <person name="Liimatainen K."/>
            <person name="Lipzen A."/>
            <person name="Lukacs Z."/>
            <person name="Mihaltcheva S."/>
            <person name="Morgado L.N."/>
            <person name="Niskanen T."/>
            <person name="Noordeloos M.E."/>
            <person name="Ohm R.A."/>
            <person name="Ortiz-Santana B."/>
            <person name="Ovrebo C."/>
            <person name="Racz N."/>
            <person name="Riley R."/>
            <person name="Savchenko A."/>
            <person name="Shiryaev A."/>
            <person name="Soop K."/>
            <person name="Spirin V."/>
            <person name="Szebenyi C."/>
            <person name="Tomsovsky M."/>
            <person name="Tulloss R.E."/>
            <person name="Uehling J."/>
            <person name="Grigoriev I.V."/>
            <person name="Vagvolgyi C."/>
            <person name="Papp T."/>
            <person name="Martin F.M."/>
            <person name="Miettinen O."/>
            <person name="Hibbett D.S."/>
            <person name="Nagy L.G."/>
        </authorList>
    </citation>
    <scope>NUCLEOTIDE SEQUENCE [LARGE SCALE GENOMIC DNA]</scope>
    <source>
        <strain evidence="1 2">CBS 962.96</strain>
    </source>
</reference>
<dbReference type="EMBL" id="ML180211">
    <property type="protein sequence ID" value="THU78340.1"/>
    <property type="molecule type" value="Genomic_DNA"/>
</dbReference>
<gene>
    <name evidence="1" type="ORF">K435DRAFT_973564</name>
</gene>
<dbReference type="InterPro" id="IPR032675">
    <property type="entry name" value="LRR_dom_sf"/>
</dbReference>
<proteinExistence type="predicted"/>
<dbReference type="SUPFAM" id="SSF52047">
    <property type="entry name" value="RNI-like"/>
    <property type="match status" value="1"/>
</dbReference>
<dbReference type="Gene3D" id="3.80.10.10">
    <property type="entry name" value="Ribonuclease Inhibitor"/>
    <property type="match status" value="1"/>
</dbReference>
<protein>
    <submittedName>
        <fullName evidence="1">Uncharacterized protein</fullName>
    </submittedName>
</protein>
<evidence type="ECO:0000313" key="1">
    <source>
        <dbReference type="EMBL" id="THU78340.1"/>
    </source>
</evidence>
<dbReference type="Proteomes" id="UP000297245">
    <property type="component" value="Unassembled WGS sequence"/>
</dbReference>
<name>A0A4S8KRN0_DENBC</name>
<keyword evidence="2" id="KW-1185">Reference proteome</keyword>
<dbReference type="Gene3D" id="1.20.1280.50">
    <property type="match status" value="1"/>
</dbReference>
<accession>A0A4S8KRN0</accession>
<sequence>MAKCSRCGSRPDFQPRVSINSDKILQQLRSSVGFRDQAHITSFLHDAEKDLDDYDTEIAPLEMAISILKRKRARLEGSITLCRSLLSPIRRLPWEILTLVFLFLECGEPSESSDVVTRVKPQAFQVSQVCASWRKLALETPIIWSNLLFDLAGDYHRLQRSDLSGSFIRLCLQRSSQVPLDLTVWNVGEDIDRYVLFDEILRPTSHRWRSLALYNGKANIDLKTLWSQITDLTSMEYLQVDIKTLKTALDASPALRQTPHLRFLHLDLTRPPEISISTASLQAFPWAQLTALRVVWMDSPSQFDVIRGCVHLTKLELRMDYMYTGWDLPSHDGTDLVTLECLNDLQFETDNFDGDELCALLTEVFSRMTTPALKHLTFSCSRPDTDWFFDHKSSRCWPLDVFAEFAQRSGCTLTSLCINSPITTSEFLSLLCLFPDLRELDVREPSTSRTEFEGLVQLLDLGNHHR</sequence>